<dbReference type="KEGG" id="tzo:THMIRHAT_07940"/>
<feature type="compositionally biased region" description="Low complexity" evidence="1">
    <location>
        <begin position="57"/>
        <end position="66"/>
    </location>
</feature>
<keyword evidence="3" id="KW-1185">Reference proteome</keyword>
<gene>
    <name evidence="2" type="ORF">THMIRHAT_07940</name>
</gene>
<evidence type="ECO:0000313" key="2">
    <source>
        <dbReference type="EMBL" id="BBP43048.1"/>
    </source>
</evidence>
<evidence type="ECO:0000256" key="1">
    <source>
        <dbReference type="SAM" id="MobiDB-lite"/>
    </source>
</evidence>
<dbReference type="EMBL" id="AP021888">
    <property type="protein sequence ID" value="BBP43048.1"/>
    <property type="molecule type" value="Genomic_DNA"/>
</dbReference>
<protein>
    <submittedName>
        <fullName evidence="2">Uncharacterized protein</fullName>
    </submittedName>
</protein>
<name>A0A6F8PLV0_9GAMM</name>
<reference evidence="3" key="1">
    <citation type="submission" date="2019-11" db="EMBL/GenBank/DDBJ databases">
        <title>Isolation and characterization of two novel species in the genus Thiomicrorhabdus.</title>
        <authorList>
            <person name="Mochizuki J."/>
            <person name="Kojima H."/>
            <person name="Fukui M."/>
        </authorList>
    </citation>
    <scope>NUCLEOTIDE SEQUENCE [LARGE SCALE GENOMIC DNA]</scope>
    <source>
        <strain evidence="3">AkT22</strain>
    </source>
</reference>
<accession>A0A6F8PLV0</accession>
<sequence length="106" mass="12060">MNKTALQDIQQSLNAIRGEIERVDDETKWAALELMLTTSSSVVALAKKMAKPETKTVTRTVTVPKTKIVKQEPQQQTTSKDTERTDFTPIRPQPPLPNQQDDRDRR</sequence>
<organism evidence="2 3">
    <name type="scientific">Thiosulfativibrio zosterae</name>
    <dbReference type="NCBI Taxonomy" id="2675053"/>
    <lineage>
        <taxon>Bacteria</taxon>
        <taxon>Pseudomonadati</taxon>
        <taxon>Pseudomonadota</taxon>
        <taxon>Gammaproteobacteria</taxon>
        <taxon>Thiotrichales</taxon>
        <taxon>Piscirickettsiaceae</taxon>
        <taxon>Thiosulfativibrio</taxon>
    </lineage>
</organism>
<dbReference type="Proteomes" id="UP000501466">
    <property type="component" value="Chromosome"/>
</dbReference>
<evidence type="ECO:0000313" key="3">
    <source>
        <dbReference type="Proteomes" id="UP000501466"/>
    </source>
</evidence>
<dbReference type="AlphaFoldDB" id="A0A6F8PLV0"/>
<feature type="region of interest" description="Disordered" evidence="1">
    <location>
        <begin position="52"/>
        <end position="106"/>
    </location>
</feature>
<proteinExistence type="predicted"/>